<keyword evidence="2" id="KW-1185">Reference proteome</keyword>
<evidence type="ECO:0000313" key="2">
    <source>
        <dbReference type="Proteomes" id="UP000250078"/>
    </source>
</evidence>
<organism evidence="1 2">
    <name type="scientific">Cenococcum geophilum 1.58</name>
    <dbReference type="NCBI Taxonomy" id="794803"/>
    <lineage>
        <taxon>Eukaryota</taxon>
        <taxon>Fungi</taxon>
        <taxon>Dikarya</taxon>
        <taxon>Ascomycota</taxon>
        <taxon>Pezizomycotina</taxon>
        <taxon>Dothideomycetes</taxon>
        <taxon>Pleosporomycetidae</taxon>
        <taxon>Gloniales</taxon>
        <taxon>Gloniaceae</taxon>
        <taxon>Cenococcum</taxon>
    </lineage>
</organism>
<protein>
    <submittedName>
        <fullName evidence="1">Uncharacterized protein</fullName>
    </submittedName>
</protein>
<evidence type="ECO:0000313" key="1">
    <source>
        <dbReference type="EMBL" id="OCK86985.1"/>
    </source>
</evidence>
<dbReference type="EMBL" id="KV748276">
    <property type="protein sequence ID" value="OCK86985.1"/>
    <property type="molecule type" value="Genomic_DNA"/>
</dbReference>
<name>A0ACC8EL78_9PEZI</name>
<proteinExistence type="predicted"/>
<dbReference type="Proteomes" id="UP000250078">
    <property type="component" value="Unassembled WGS sequence"/>
</dbReference>
<sequence>MTQLGVRAVLDIQQRLWLAGGYGSQIVLGIGKCSYCLQLWRLTCIDGGGVITYSSLIIIRRICEAVDEQEKLLECGGQQLHGYTPNAHLPSLYFDNCVGSDTGAVAAVMLGRLQMSSHSSIAAIKDLGKVYGSRLLLYKYCYSNRKLEDWALNLIRSNYSNLDGMDPKDCMMMPADGVLQIGQCQIAVLIQYRPKVTNVTPTSSVDAADMIRTYDIVADRAVHQKPYLP</sequence>
<accession>A0ACC8EL78</accession>
<gene>
    <name evidence="1" type="ORF">K441DRAFT_20124</name>
</gene>
<reference evidence="1 2" key="1">
    <citation type="journal article" date="2016" name="Nat. Commun.">
        <title>Ectomycorrhizal ecology is imprinted in the genome of the dominant symbiotic fungus Cenococcum geophilum.</title>
        <authorList>
            <consortium name="DOE Joint Genome Institute"/>
            <person name="Peter M."/>
            <person name="Kohler A."/>
            <person name="Ohm R.A."/>
            <person name="Kuo A."/>
            <person name="Krutzmann J."/>
            <person name="Morin E."/>
            <person name="Arend M."/>
            <person name="Barry K.W."/>
            <person name="Binder M."/>
            <person name="Choi C."/>
            <person name="Clum A."/>
            <person name="Copeland A."/>
            <person name="Grisel N."/>
            <person name="Haridas S."/>
            <person name="Kipfer T."/>
            <person name="LaButti K."/>
            <person name="Lindquist E."/>
            <person name="Lipzen A."/>
            <person name="Maire R."/>
            <person name="Meier B."/>
            <person name="Mihaltcheva S."/>
            <person name="Molinier V."/>
            <person name="Murat C."/>
            <person name="Poggeler S."/>
            <person name="Quandt C.A."/>
            <person name="Sperisen C."/>
            <person name="Tritt A."/>
            <person name="Tisserant E."/>
            <person name="Crous P.W."/>
            <person name="Henrissat B."/>
            <person name="Nehls U."/>
            <person name="Egli S."/>
            <person name="Spatafora J.W."/>
            <person name="Grigoriev I.V."/>
            <person name="Martin F.M."/>
        </authorList>
    </citation>
    <scope>NUCLEOTIDE SEQUENCE [LARGE SCALE GENOMIC DNA]</scope>
    <source>
        <strain evidence="1 2">1.58</strain>
    </source>
</reference>